<feature type="region of interest" description="Disordered" evidence="1">
    <location>
        <begin position="12"/>
        <end position="31"/>
    </location>
</feature>
<evidence type="ECO:0000256" key="1">
    <source>
        <dbReference type="SAM" id="MobiDB-lite"/>
    </source>
</evidence>
<feature type="compositionally biased region" description="Basic residues" evidence="1">
    <location>
        <begin position="12"/>
        <end position="21"/>
    </location>
</feature>
<protein>
    <submittedName>
        <fullName evidence="2">Uncharacterized protein</fullName>
    </submittedName>
</protein>
<accession>A0A224YW18</accession>
<proteinExistence type="predicted"/>
<dbReference type="EMBL" id="GFPF01008783">
    <property type="protein sequence ID" value="MAA19929.1"/>
    <property type="molecule type" value="Transcribed_RNA"/>
</dbReference>
<dbReference type="AlphaFoldDB" id="A0A224YW18"/>
<reference evidence="2" key="1">
    <citation type="journal article" date="2017" name="Parasit. Vectors">
        <title>Sialotranscriptomics of Rhipicephalus zambeziensis reveals intricate expression profiles of secretory proteins and suggests tight temporal transcriptional regulation during blood-feeding.</title>
        <authorList>
            <person name="de Castro M.H."/>
            <person name="de Klerk D."/>
            <person name="Pienaar R."/>
            <person name="Rees D.J.G."/>
            <person name="Mans B.J."/>
        </authorList>
    </citation>
    <scope>NUCLEOTIDE SEQUENCE</scope>
    <source>
        <tissue evidence="2">Salivary glands</tissue>
    </source>
</reference>
<name>A0A224YW18_9ACAR</name>
<evidence type="ECO:0000313" key="2">
    <source>
        <dbReference type="EMBL" id="MAA19929.1"/>
    </source>
</evidence>
<sequence>MHIPLFSRRARNRMCSRKHKEKTSGVTENSSRGRQYKLKVLYIGPTCPELRRNGRKIMIRASVLLLLVLGIVAQASAYRFRYLKPGGPPPRFSTLSPIPPPTDPDGFFPPGGLVPIPRGGVFVAVDSPSTDDIREIPGYTYWPTTRRSSNPIVVIAKR</sequence>
<organism evidence="2">
    <name type="scientific">Rhipicephalus zambeziensis</name>
    <dbReference type="NCBI Taxonomy" id="60191"/>
    <lineage>
        <taxon>Eukaryota</taxon>
        <taxon>Metazoa</taxon>
        <taxon>Ecdysozoa</taxon>
        <taxon>Arthropoda</taxon>
        <taxon>Chelicerata</taxon>
        <taxon>Arachnida</taxon>
        <taxon>Acari</taxon>
        <taxon>Parasitiformes</taxon>
        <taxon>Ixodida</taxon>
        <taxon>Ixodoidea</taxon>
        <taxon>Ixodidae</taxon>
        <taxon>Rhipicephalinae</taxon>
        <taxon>Rhipicephalus</taxon>
        <taxon>Rhipicephalus</taxon>
    </lineage>
</organism>